<reference evidence="1 2" key="1">
    <citation type="submission" date="2020-08" db="EMBL/GenBank/DDBJ databases">
        <authorList>
            <person name="Liu C."/>
            <person name="Sun Q."/>
        </authorList>
    </citation>
    <scope>NUCLEOTIDE SEQUENCE [LARGE SCALE GENOMIC DNA]</scope>
    <source>
        <strain evidence="1 2">NSJ-61</strain>
    </source>
</reference>
<protein>
    <submittedName>
        <fullName evidence="1">Uncharacterized protein</fullName>
    </submittedName>
</protein>
<dbReference type="Proteomes" id="UP000515856">
    <property type="component" value="Chromosome"/>
</dbReference>
<sequence>MGKYAKAVIATEIVVKKERRFFNHNRDTTDEVLKELEKIIDPDLYDVEENDDYVVLKLQLKVLRQNIKSFVLEQFELIGKKTKIKESAEKILTLFEQDAFKIENLDDYIYEHENEYVGFNYFDGSGFNRRYLSDLTLSFEGIMYLYEGKVSMEDFSDFSTYLHHLIRAYSKNPLKDTVILDFD</sequence>
<evidence type="ECO:0000313" key="1">
    <source>
        <dbReference type="EMBL" id="QNM13461.1"/>
    </source>
</evidence>
<dbReference type="AlphaFoldDB" id="A0A7G9GRM9"/>
<name>A0A7G9GRM9_9FIRM</name>
<proteinExistence type="predicted"/>
<dbReference type="EMBL" id="CP060636">
    <property type="protein sequence ID" value="QNM13461.1"/>
    <property type="molecule type" value="Genomic_DNA"/>
</dbReference>
<organism evidence="1 2">
    <name type="scientific">[Eubacterium] hominis</name>
    <dbReference type="NCBI Taxonomy" id="2764325"/>
    <lineage>
        <taxon>Bacteria</taxon>
        <taxon>Bacillati</taxon>
        <taxon>Bacillota</taxon>
        <taxon>Erysipelotrichia</taxon>
        <taxon>Erysipelotrichales</taxon>
        <taxon>Erysipelotrichaceae</taxon>
        <taxon>Amedibacillus</taxon>
    </lineage>
</organism>
<evidence type="ECO:0000313" key="2">
    <source>
        <dbReference type="Proteomes" id="UP000515856"/>
    </source>
</evidence>
<gene>
    <name evidence="1" type="ORF">H9Q80_05800</name>
</gene>
<dbReference type="RefSeq" id="WP_117452541.1">
    <property type="nucleotide sequence ID" value="NZ_CP060636.1"/>
</dbReference>
<accession>A0A7G9GRM9</accession>
<keyword evidence="2" id="KW-1185">Reference proteome</keyword>
<dbReference type="KEGG" id="ehn:H9Q80_05800"/>